<name>A0A7Y0EP70_9BIFI</name>
<comment type="caution">
    <text evidence="2">The sequence shown here is derived from an EMBL/GenBank/DDBJ whole genome shotgun (WGS) entry which is preliminary data.</text>
</comment>
<feature type="compositionally biased region" description="Gly residues" evidence="1">
    <location>
        <begin position="466"/>
        <end position="480"/>
    </location>
</feature>
<dbReference type="EMBL" id="JAAIII010000002">
    <property type="protein sequence ID" value="NMM93478.1"/>
    <property type="molecule type" value="Genomic_DNA"/>
</dbReference>
<proteinExistence type="predicted"/>
<feature type="region of interest" description="Disordered" evidence="1">
    <location>
        <begin position="462"/>
        <end position="510"/>
    </location>
</feature>
<protein>
    <submittedName>
        <fullName evidence="2">Phage protein</fullName>
    </submittedName>
</protein>
<dbReference type="Pfam" id="PF05133">
    <property type="entry name" value="SPP1_portal"/>
    <property type="match status" value="1"/>
</dbReference>
<feature type="compositionally biased region" description="Low complexity" evidence="1">
    <location>
        <begin position="481"/>
        <end position="497"/>
    </location>
</feature>
<organism evidence="2 3">
    <name type="scientific">Bifidobacterium oedipodis</name>
    <dbReference type="NCBI Taxonomy" id="2675322"/>
    <lineage>
        <taxon>Bacteria</taxon>
        <taxon>Bacillati</taxon>
        <taxon>Actinomycetota</taxon>
        <taxon>Actinomycetes</taxon>
        <taxon>Bifidobacteriales</taxon>
        <taxon>Bifidobacteriaceae</taxon>
        <taxon>Bifidobacterium</taxon>
    </lineage>
</organism>
<dbReference type="AlphaFoldDB" id="A0A7Y0EP70"/>
<evidence type="ECO:0000256" key="1">
    <source>
        <dbReference type="SAM" id="MobiDB-lite"/>
    </source>
</evidence>
<evidence type="ECO:0000313" key="2">
    <source>
        <dbReference type="EMBL" id="NMM93478.1"/>
    </source>
</evidence>
<accession>A0A7Y0EP70</accession>
<sequence length="510" mass="55067">MTDEGIWSAAVRRPLDVNSLGATGIDGVDSEDMPMIRALCKVWRDRYPYNLIRSGYYFARYRFKDFGISIPDRIRANVSACVGWPAKSVRTLADLSVFDGWDLGGADPHGVGELTDETSLELAIPQTIVSAYMHGCAFLTVTKDDEGIIVTPRSAEYSAAIWDGRHNRLAAVLTINDATSRGRITAFNVFLPNKVYAVARNDRGRWQARLIVTNWPEPTAVPFVSDPQLSRPLGRARITRPLMSLTDMGFRTLVRMEASAEFYSVPKLWFLGAPEDAFNQDTWSSLVSAINAIDGDIDGRNPELHQISQASMQPHSDMLRTIALVVASETNLPADNLGITLDNPTSAEAMAAAERKLTREADRQNRLFGLQLERLLRMTVCLRDGLNEPPADLKTARPVWMPTREISDAARADAYVKISGVNESYANSVVGLRRLGLTNDEIASLRSEATRDQARSVLDMLTKSGGADGDGDAGGRGPTGQGAIPSGATGPAGTGASVDGTGGTAAGPAA</sequence>
<dbReference type="Proteomes" id="UP000532194">
    <property type="component" value="Unassembled WGS sequence"/>
</dbReference>
<evidence type="ECO:0000313" key="3">
    <source>
        <dbReference type="Proteomes" id="UP000532194"/>
    </source>
</evidence>
<dbReference type="InterPro" id="IPR021145">
    <property type="entry name" value="Portal_protein_SPP1_Gp6-like"/>
</dbReference>
<dbReference type="RefSeq" id="WP_169171548.1">
    <property type="nucleotide sequence ID" value="NZ_JAAIII010000002.1"/>
</dbReference>
<reference evidence="2 3" key="1">
    <citation type="submission" date="2020-02" db="EMBL/GenBank/DDBJ databases">
        <title>Characterization of phylogenetic diversity of novel bifidobacterial species isolated in Czech ZOOs.</title>
        <authorList>
            <person name="Lugli G.A."/>
            <person name="Vera N.B."/>
            <person name="Ventura M."/>
        </authorList>
    </citation>
    <scope>NUCLEOTIDE SEQUENCE [LARGE SCALE GENOMIC DNA]</scope>
    <source>
        <strain evidence="2 3">DSM 109957</strain>
    </source>
</reference>
<feature type="compositionally biased region" description="Gly residues" evidence="1">
    <location>
        <begin position="500"/>
        <end position="510"/>
    </location>
</feature>
<keyword evidence="3" id="KW-1185">Reference proteome</keyword>
<gene>
    <name evidence="2" type="ORF">G1C95_0663</name>
</gene>